<comment type="caution">
    <text evidence="1">The sequence shown here is derived from an EMBL/GenBank/DDBJ whole genome shotgun (WGS) entry which is preliminary data.</text>
</comment>
<name>A0ABW5DPD2_9PROT</name>
<proteinExistence type="predicted"/>
<sequence>MYPVVPNLLIVIGRPYDIEPETGLTARTCLKLPEYRGHFYLEDILLRPATVRPPTYPITPGDRMNHIGTDNGSQVQLLRTKDRSQLRGHAAQEARERRSLRNHLNAWGAEPNEALQATQQDILAGIPAPLQPAFDSAIQTVVQTLAWLQISSQITLDEQAGSYALLAKQFDDMALQPQSLPGFFTPAVNQH</sequence>
<organism evidence="1 2">
    <name type="scientific">Lacibacterium aquatile</name>
    <dbReference type="NCBI Taxonomy" id="1168082"/>
    <lineage>
        <taxon>Bacteria</taxon>
        <taxon>Pseudomonadati</taxon>
        <taxon>Pseudomonadota</taxon>
        <taxon>Alphaproteobacteria</taxon>
        <taxon>Rhodospirillales</taxon>
        <taxon>Rhodospirillaceae</taxon>
    </lineage>
</organism>
<evidence type="ECO:0000313" key="2">
    <source>
        <dbReference type="Proteomes" id="UP001597295"/>
    </source>
</evidence>
<dbReference type="EMBL" id="JBHUIP010000005">
    <property type="protein sequence ID" value="MFD2262789.1"/>
    <property type="molecule type" value="Genomic_DNA"/>
</dbReference>
<dbReference type="RefSeq" id="WP_379875756.1">
    <property type="nucleotide sequence ID" value="NZ_JBHUIP010000005.1"/>
</dbReference>
<protein>
    <submittedName>
        <fullName evidence="1">Uncharacterized protein</fullName>
    </submittedName>
</protein>
<keyword evidence="2" id="KW-1185">Reference proteome</keyword>
<accession>A0ABW5DPD2</accession>
<reference evidence="2" key="1">
    <citation type="journal article" date="2019" name="Int. J. Syst. Evol. Microbiol.">
        <title>The Global Catalogue of Microorganisms (GCM) 10K type strain sequencing project: providing services to taxonomists for standard genome sequencing and annotation.</title>
        <authorList>
            <consortium name="The Broad Institute Genomics Platform"/>
            <consortium name="The Broad Institute Genome Sequencing Center for Infectious Disease"/>
            <person name="Wu L."/>
            <person name="Ma J."/>
        </authorList>
    </citation>
    <scope>NUCLEOTIDE SEQUENCE [LARGE SCALE GENOMIC DNA]</scope>
    <source>
        <strain evidence="2">CGMCC 1.19062</strain>
    </source>
</reference>
<gene>
    <name evidence="1" type="ORF">ACFSM5_07805</name>
</gene>
<dbReference type="Proteomes" id="UP001597295">
    <property type="component" value="Unassembled WGS sequence"/>
</dbReference>
<evidence type="ECO:0000313" key="1">
    <source>
        <dbReference type="EMBL" id="MFD2262789.1"/>
    </source>
</evidence>